<comment type="caution">
    <text evidence="1">The sequence shown here is derived from an EMBL/GenBank/DDBJ whole genome shotgun (WGS) entry which is preliminary data.</text>
</comment>
<dbReference type="Proteomes" id="UP000596742">
    <property type="component" value="Unassembled WGS sequence"/>
</dbReference>
<name>A0A8B6F5N5_MYTGA</name>
<organism evidence="1 2">
    <name type="scientific">Mytilus galloprovincialis</name>
    <name type="common">Mediterranean mussel</name>
    <dbReference type="NCBI Taxonomy" id="29158"/>
    <lineage>
        <taxon>Eukaryota</taxon>
        <taxon>Metazoa</taxon>
        <taxon>Spiralia</taxon>
        <taxon>Lophotrochozoa</taxon>
        <taxon>Mollusca</taxon>
        <taxon>Bivalvia</taxon>
        <taxon>Autobranchia</taxon>
        <taxon>Pteriomorphia</taxon>
        <taxon>Mytilida</taxon>
        <taxon>Mytiloidea</taxon>
        <taxon>Mytilidae</taxon>
        <taxon>Mytilinae</taxon>
        <taxon>Mytilus</taxon>
    </lineage>
</organism>
<sequence length="167" mass="19789">MFLPIFDYLYFNSCLLQPATDEFNAIKKKLTELQVQIDADTCQIKDQCFEFIQNGKCQIEIISEKLETQQRKSQEVADHFSIENINVDELFKCCREMCENIDKIQKKVANTNINFKRGGFRATMPYLRRKSTPINFVKTPRDTRLQEILAKQKETMRFNFMTKHSRL</sequence>
<keyword evidence="2" id="KW-1185">Reference proteome</keyword>
<protein>
    <submittedName>
        <fullName evidence="1">Uncharacterized protein</fullName>
    </submittedName>
</protein>
<dbReference type="EMBL" id="UYJE01006300">
    <property type="protein sequence ID" value="VDI44807.1"/>
    <property type="molecule type" value="Genomic_DNA"/>
</dbReference>
<gene>
    <name evidence="1" type="ORF">MGAL_10B045942</name>
</gene>
<proteinExistence type="predicted"/>
<dbReference type="OrthoDB" id="26518at2759"/>
<accession>A0A8B6F5N5</accession>
<feature type="non-terminal residue" evidence="1">
    <location>
        <position position="167"/>
    </location>
</feature>
<dbReference type="AlphaFoldDB" id="A0A8B6F5N5"/>
<reference evidence="1" key="1">
    <citation type="submission" date="2018-11" db="EMBL/GenBank/DDBJ databases">
        <authorList>
            <person name="Alioto T."/>
            <person name="Alioto T."/>
        </authorList>
    </citation>
    <scope>NUCLEOTIDE SEQUENCE</scope>
</reference>
<evidence type="ECO:0000313" key="2">
    <source>
        <dbReference type="Proteomes" id="UP000596742"/>
    </source>
</evidence>
<evidence type="ECO:0000313" key="1">
    <source>
        <dbReference type="EMBL" id="VDI44807.1"/>
    </source>
</evidence>